<keyword evidence="3" id="KW-1185">Reference proteome</keyword>
<feature type="domain" description="WGR" evidence="1">
    <location>
        <begin position="14"/>
        <end position="67"/>
    </location>
</feature>
<name>A0ABY5H1U1_9PSED</name>
<protein>
    <submittedName>
        <fullName evidence="2">WGR domain-containing protein</fullName>
    </submittedName>
</protein>
<dbReference type="Pfam" id="PF05406">
    <property type="entry name" value="WGR"/>
    <property type="match status" value="1"/>
</dbReference>
<dbReference type="EMBL" id="CP073346">
    <property type="protein sequence ID" value="UTW05969.1"/>
    <property type="molecule type" value="Genomic_DNA"/>
</dbReference>
<reference evidence="2" key="1">
    <citation type="submission" date="2021-04" db="EMBL/GenBank/DDBJ databases">
        <title>Oceanospirillales bacteria with DddD are important DMSP degraders in coastal seawater.</title>
        <authorList>
            <person name="Liu J."/>
        </authorList>
    </citation>
    <scope>NUCLEOTIDE SEQUENCE</scope>
    <source>
        <strain evidence="2">D13-4</strain>
    </source>
</reference>
<evidence type="ECO:0000313" key="2">
    <source>
        <dbReference type="EMBL" id="UTW05969.1"/>
    </source>
</evidence>
<evidence type="ECO:0000313" key="3">
    <source>
        <dbReference type="Proteomes" id="UP001059672"/>
    </source>
</evidence>
<dbReference type="InterPro" id="IPR008893">
    <property type="entry name" value="WGR_domain"/>
</dbReference>
<proteinExistence type="predicted"/>
<organism evidence="2 3">
    <name type="scientific">Pseudomonas benzenivorans</name>
    <dbReference type="NCBI Taxonomy" id="556533"/>
    <lineage>
        <taxon>Bacteria</taxon>
        <taxon>Pseudomonadati</taxon>
        <taxon>Pseudomonadota</taxon>
        <taxon>Gammaproteobacteria</taxon>
        <taxon>Pseudomonadales</taxon>
        <taxon>Pseudomonadaceae</taxon>
        <taxon>Pseudomonas</taxon>
    </lineage>
</organism>
<dbReference type="Proteomes" id="UP001059672">
    <property type="component" value="Chromosome"/>
</dbReference>
<dbReference type="RefSeq" id="WP_255836546.1">
    <property type="nucleotide sequence ID" value="NZ_CP073346.1"/>
</dbReference>
<gene>
    <name evidence="2" type="ORF">KDW96_12280</name>
</gene>
<evidence type="ECO:0000259" key="1">
    <source>
        <dbReference type="Pfam" id="PF05406"/>
    </source>
</evidence>
<accession>A0ABY5H1U1</accession>
<sequence>MLKLYRLTDAKKDYWETWDNEDGSHTVHWGELGTTGQSKTVKSTLLKKAEASIQKKIDTLVAQGFHPVDIEDHITLLIEYAVDGMGSREDVEKRHRLEERMNETLGWAGLGACDGGSIGSGTMEVCNFVVDFETAKAVIAKDLEGTEFANFTRIYDENV</sequence>